<dbReference type="AlphaFoldDB" id="A0A9P8CXS0"/>
<dbReference type="RefSeq" id="XP_046123005.1">
    <property type="nucleotide sequence ID" value="XM_046261843.1"/>
</dbReference>
<keyword evidence="2" id="KW-0812">Transmembrane</keyword>
<comment type="caution">
    <text evidence="3">The sequence shown here is derived from an EMBL/GenBank/DDBJ whole genome shotgun (WGS) entry which is preliminary data.</text>
</comment>
<feature type="compositionally biased region" description="Pro residues" evidence="1">
    <location>
        <begin position="12"/>
        <end position="24"/>
    </location>
</feature>
<feature type="transmembrane region" description="Helical" evidence="2">
    <location>
        <begin position="147"/>
        <end position="165"/>
    </location>
</feature>
<evidence type="ECO:0000313" key="3">
    <source>
        <dbReference type="EMBL" id="KAG9259081.1"/>
    </source>
</evidence>
<feature type="compositionally biased region" description="Basic and acidic residues" evidence="1">
    <location>
        <begin position="1"/>
        <end position="11"/>
    </location>
</feature>
<evidence type="ECO:0000256" key="1">
    <source>
        <dbReference type="SAM" id="MobiDB-lite"/>
    </source>
</evidence>
<evidence type="ECO:0000256" key="2">
    <source>
        <dbReference type="SAM" id="Phobius"/>
    </source>
</evidence>
<reference evidence="3" key="1">
    <citation type="journal article" date="2021" name="IMA Fungus">
        <title>Genomic characterization of three marine fungi, including Emericellopsis atlantica sp. nov. with signatures of a generalist lifestyle and marine biomass degradation.</title>
        <authorList>
            <person name="Hagestad O.C."/>
            <person name="Hou L."/>
            <person name="Andersen J.H."/>
            <person name="Hansen E.H."/>
            <person name="Altermark B."/>
            <person name="Li C."/>
            <person name="Kuhnert E."/>
            <person name="Cox R.J."/>
            <person name="Crous P.W."/>
            <person name="Spatafora J.W."/>
            <person name="Lail K."/>
            <person name="Amirebrahimi M."/>
            <person name="Lipzen A."/>
            <person name="Pangilinan J."/>
            <person name="Andreopoulos W."/>
            <person name="Hayes R.D."/>
            <person name="Ng V."/>
            <person name="Grigoriev I.V."/>
            <person name="Jackson S.A."/>
            <person name="Sutton T.D.S."/>
            <person name="Dobson A.D.W."/>
            <person name="Rama T."/>
        </authorList>
    </citation>
    <scope>NUCLEOTIDE SEQUENCE</scope>
    <source>
        <strain evidence="3">TS7</strain>
    </source>
</reference>
<keyword evidence="2" id="KW-1133">Transmembrane helix</keyword>
<feature type="compositionally biased region" description="Low complexity" evidence="1">
    <location>
        <begin position="83"/>
        <end position="96"/>
    </location>
</feature>
<dbReference type="Proteomes" id="UP000887229">
    <property type="component" value="Unassembled WGS sequence"/>
</dbReference>
<protein>
    <submittedName>
        <fullName evidence="3">Uncharacterized protein</fullName>
    </submittedName>
</protein>
<gene>
    <name evidence="3" type="ORF">F5Z01DRAFT_632162</name>
</gene>
<evidence type="ECO:0000313" key="4">
    <source>
        <dbReference type="Proteomes" id="UP000887229"/>
    </source>
</evidence>
<organism evidence="3 4">
    <name type="scientific">Emericellopsis atlantica</name>
    <dbReference type="NCBI Taxonomy" id="2614577"/>
    <lineage>
        <taxon>Eukaryota</taxon>
        <taxon>Fungi</taxon>
        <taxon>Dikarya</taxon>
        <taxon>Ascomycota</taxon>
        <taxon>Pezizomycotina</taxon>
        <taxon>Sordariomycetes</taxon>
        <taxon>Hypocreomycetidae</taxon>
        <taxon>Hypocreales</taxon>
        <taxon>Bionectriaceae</taxon>
        <taxon>Emericellopsis</taxon>
    </lineage>
</organism>
<sequence length="166" mass="18001">MSDKPVKRDEAPPPYSEQDQPPPYSEYGQTQNSIITDAGGLPDQKHESPAWQPSNVQKPGDYQNGRGGTPSVYSPGLGGGSNPGPYSARYGSSGYRSSSYSAPRYSSTSYGLSPFYNPALMNLWAYTQPSSYRRGSSNSSQRLQDSGYLRVYLAVLACSFLIGMLS</sequence>
<dbReference type="GeneID" id="70292746"/>
<dbReference type="EMBL" id="MU251242">
    <property type="protein sequence ID" value="KAG9259081.1"/>
    <property type="molecule type" value="Genomic_DNA"/>
</dbReference>
<name>A0A9P8CXS0_9HYPO</name>
<feature type="region of interest" description="Disordered" evidence="1">
    <location>
        <begin position="1"/>
        <end position="96"/>
    </location>
</feature>
<keyword evidence="2" id="KW-0472">Membrane</keyword>
<accession>A0A9P8CXS0</accession>
<keyword evidence="4" id="KW-1185">Reference proteome</keyword>
<proteinExistence type="predicted"/>